<reference evidence="1 2" key="1">
    <citation type="journal article" date="2008" name="Int. J. Syst. Evol. Microbiol.">
        <title>Description of Roseateles aquatilis sp. nov. and Roseateles terrae sp. nov., in the class Betaproteobacteria, and emended description of the genus Roseateles.</title>
        <authorList>
            <person name="Gomila M."/>
            <person name="Bowien B."/>
            <person name="Falsen E."/>
            <person name="Moore E.R."/>
            <person name="Lalucat J."/>
        </authorList>
    </citation>
    <scope>NUCLEOTIDE SEQUENCE [LARGE SCALE GENOMIC DNA]</scope>
    <source>
        <strain evidence="1 2">CCUG 48205</strain>
    </source>
</reference>
<proteinExistence type="predicted"/>
<accession>A0A2D0ALV8</accession>
<comment type="caution">
    <text evidence="1">The sequence shown here is derived from an EMBL/GenBank/DDBJ whole genome shotgun (WGS) entry which is preliminary data.</text>
</comment>
<evidence type="ECO:0000313" key="2">
    <source>
        <dbReference type="Proteomes" id="UP000197468"/>
    </source>
</evidence>
<keyword evidence="2" id="KW-1185">Reference proteome</keyword>
<name>A0A2D0ALV8_9BURK</name>
<protein>
    <recommendedName>
        <fullName evidence="3">Peptidase C39-like domain-containing protein</fullName>
    </recommendedName>
</protein>
<dbReference type="AlphaFoldDB" id="A0A2D0ALV8"/>
<sequence length="177" mass="18892">MDSDSSGRIPRAITDRERIATLLANAVDPDQLRVAHALAARKLLQPDGAIYPADGCAITLSVLMQAAGLDVPDLFWAIDVPAVLLARGWVEVPVGCQRGGDVGSTCGVSPCHGDDHLYLVIRAVNQDEMVVVDNQAAYPHFRWSSGRGGQTPTTMFYRAPDPEAPPMAPPAPTPARQ</sequence>
<evidence type="ECO:0000313" key="1">
    <source>
        <dbReference type="EMBL" id="OWQ83142.1"/>
    </source>
</evidence>
<organism evidence="1 2">
    <name type="scientific">Roseateles aquatilis</name>
    <dbReference type="NCBI Taxonomy" id="431061"/>
    <lineage>
        <taxon>Bacteria</taxon>
        <taxon>Pseudomonadati</taxon>
        <taxon>Pseudomonadota</taxon>
        <taxon>Betaproteobacteria</taxon>
        <taxon>Burkholderiales</taxon>
        <taxon>Sphaerotilaceae</taxon>
        <taxon>Roseateles</taxon>
    </lineage>
</organism>
<dbReference type="RefSeq" id="WP_088388638.1">
    <property type="nucleotide sequence ID" value="NZ_NIOF01000023.1"/>
</dbReference>
<dbReference type="EMBL" id="NIOF01000023">
    <property type="protein sequence ID" value="OWQ83142.1"/>
    <property type="molecule type" value="Genomic_DNA"/>
</dbReference>
<dbReference type="Proteomes" id="UP000197468">
    <property type="component" value="Unassembled WGS sequence"/>
</dbReference>
<evidence type="ECO:0008006" key="3">
    <source>
        <dbReference type="Google" id="ProtNLM"/>
    </source>
</evidence>
<dbReference type="OrthoDB" id="7069030at2"/>
<gene>
    <name evidence="1" type="ORF">CDN99_27010</name>
</gene>